<evidence type="ECO:0000256" key="4">
    <source>
        <dbReference type="ARBA" id="ARBA00023052"/>
    </source>
</evidence>
<dbReference type="Proteomes" id="UP000540556">
    <property type="component" value="Unassembled WGS sequence"/>
</dbReference>
<dbReference type="Pfam" id="PF13292">
    <property type="entry name" value="DXP_synthase_N"/>
    <property type="match status" value="1"/>
</dbReference>
<name>A0A7W4PN62_9PROT</name>
<feature type="region of interest" description="Disordered" evidence="5">
    <location>
        <begin position="1"/>
        <end position="22"/>
    </location>
</feature>
<evidence type="ECO:0000256" key="2">
    <source>
        <dbReference type="ARBA" id="ARBA00011738"/>
    </source>
</evidence>
<dbReference type="EMBL" id="JABEQK010000003">
    <property type="protein sequence ID" value="MBB2204262.1"/>
    <property type="molecule type" value="Genomic_DNA"/>
</dbReference>
<evidence type="ECO:0000256" key="1">
    <source>
        <dbReference type="ARBA" id="ARBA00001946"/>
    </source>
</evidence>
<dbReference type="GO" id="GO:0016114">
    <property type="term" value="P:terpenoid biosynthetic process"/>
    <property type="evidence" value="ECO:0007669"/>
    <property type="project" value="InterPro"/>
</dbReference>
<gene>
    <name evidence="6" type="ORF">HLH27_04415</name>
</gene>
<sequence>MAEEKNGAEIPDPIPTKGRFPLLDRVTTPRDLRNLSVDQLRQLAEELRAETVDAVSTT</sequence>
<reference evidence="6 7" key="1">
    <citation type="submission" date="2020-04" db="EMBL/GenBank/DDBJ databases">
        <title>Description of novel Gluconacetobacter.</title>
        <authorList>
            <person name="Sombolestani A."/>
        </authorList>
    </citation>
    <scope>NUCLEOTIDE SEQUENCE [LARGE SCALE GENOMIC DNA]</scope>
    <source>
        <strain evidence="6 7">LMG 27800</strain>
    </source>
</reference>
<feature type="non-terminal residue" evidence="6">
    <location>
        <position position="58"/>
    </location>
</feature>
<keyword evidence="3" id="KW-0808">Transferase</keyword>
<comment type="caution">
    <text evidence="6">The sequence shown here is derived from an EMBL/GenBank/DDBJ whole genome shotgun (WGS) entry which is preliminary data.</text>
</comment>
<organism evidence="6 7">
    <name type="scientific">Gluconacetobacter takamatsuzukensis</name>
    <dbReference type="NCBI Taxonomy" id="1286190"/>
    <lineage>
        <taxon>Bacteria</taxon>
        <taxon>Pseudomonadati</taxon>
        <taxon>Pseudomonadota</taxon>
        <taxon>Alphaproteobacteria</taxon>
        <taxon>Acetobacterales</taxon>
        <taxon>Acetobacteraceae</taxon>
        <taxon>Gluconacetobacter</taxon>
    </lineage>
</organism>
<proteinExistence type="predicted"/>
<accession>A0A7W4PN62</accession>
<keyword evidence="7" id="KW-1185">Reference proteome</keyword>
<keyword evidence="4" id="KW-0786">Thiamine pyrophosphate</keyword>
<comment type="subunit">
    <text evidence="2">Homodimer.</text>
</comment>
<dbReference type="GO" id="GO:0008661">
    <property type="term" value="F:1-deoxy-D-xylulose-5-phosphate synthase activity"/>
    <property type="evidence" value="ECO:0007669"/>
    <property type="project" value="InterPro"/>
</dbReference>
<dbReference type="AlphaFoldDB" id="A0A7W4PN62"/>
<evidence type="ECO:0000256" key="5">
    <source>
        <dbReference type="SAM" id="MobiDB-lite"/>
    </source>
</evidence>
<evidence type="ECO:0000313" key="6">
    <source>
        <dbReference type="EMBL" id="MBB2204262.1"/>
    </source>
</evidence>
<evidence type="ECO:0000256" key="3">
    <source>
        <dbReference type="ARBA" id="ARBA00022679"/>
    </source>
</evidence>
<evidence type="ECO:0000313" key="7">
    <source>
        <dbReference type="Proteomes" id="UP000540556"/>
    </source>
</evidence>
<dbReference type="RefSeq" id="WP_182948175.1">
    <property type="nucleotide sequence ID" value="NZ_JABEQK010000003.1"/>
</dbReference>
<dbReference type="InterPro" id="IPR005477">
    <property type="entry name" value="Dxylulose-5-P_synthase"/>
</dbReference>
<protein>
    <submittedName>
        <fullName evidence="6">Uncharacterized protein</fullName>
    </submittedName>
</protein>
<dbReference type="Gene3D" id="3.40.50.970">
    <property type="match status" value="1"/>
</dbReference>
<comment type="cofactor">
    <cofactor evidence="1">
        <name>Mg(2+)</name>
        <dbReference type="ChEBI" id="CHEBI:18420"/>
    </cofactor>
</comment>